<dbReference type="PANTHER" id="PTHR43180:SF66">
    <property type="entry name" value="SHORT-CHAIN DEHYDROGENASE_REDUCTASE FAMILY PROTEIN"/>
    <property type="match status" value="1"/>
</dbReference>
<dbReference type="Gene3D" id="3.40.50.720">
    <property type="entry name" value="NAD(P)-binding Rossmann-like Domain"/>
    <property type="match status" value="1"/>
</dbReference>
<evidence type="ECO:0000256" key="1">
    <source>
        <dbReference type="ARBA" id="ARBA00006484"/>
    </source>
</evidence>
<dbReference type="eggNOG" id="KOG0725">
    <property type="taxonomic scope" value="Eukaryota"/>
</dbReference>
<reference evidence="4 5" key="1">
    <citation type="journal article" date="2012" name="Science">
        <title>The Paleozoic origin of enzymatic lignin decomposition reconstructed from 31 fungal genomes.</title>
        <authorList>
            <person name="Floudas D."/>
            <person name="Binder M."/>
            <person name="Riley R."/>
            <person name="Barry K."/>
            <person name="Blanchette R.A."/>
            <person name="Henrissat B."/>
            <person name="Martinez A.T."/>
            <person name="Otillar R."/>
            <person name="Spatafora J.W."/>
            <person name="Yadav J.S."/>
            <person name="Aerts A."/>
            <person name="Benoit I."/>
            <person name="Boyd A."/>
            <person name="Carlson A."/>
            <person name="Copeland A."/>
            <person name="Coutinho P.M."/>
            <person name="de Vries R.P."/>
            <person name="Ferreira P."/>
            <person name="Findley K."/>
            <person name="Foster B."/>
            <person name="Gaskell J."/>
            <person name="Glotzer D."/>
            <person name="Gorecki P."/>
            <person name="Heitman J."/>
            <person name="Hesse C."/>
            <person name="Hori C."/>
            <person name="Igarashi K."/>
            <person name="Jurgens J.A."/>
            <person name="Kallen N."/>
            <person name="Kersten P."/>
            <person name="Kohler A."/>
            <person name="Kuees U."/>
            <person name="Kumar T.K.A."/>
            <person name="Kuo A."/>
            <person name="LaButti K."/>
            <person name="Larrondo L.F."/>
            <person name="Lindquist E."/>
            <person name="Ling A."/>
            <person name="Lombard V."/>
            <person name="Lucas S."/>
            <person name="Lundell T."/>
            <person name="Martin R."/>
            <person name="McLaughlin D.J."/>
            <person name="Morgenstern I."/>
            <person name="Morin E."/>
            <person name="Murat C."/>
            <person name="Nagy L.G."/>
            <person name="Nolan M."/>
            <person name="Ohm R.A."/>
            <person name="Patyshakuliyeva A."/>
            <person name="Rokas A."/>
            <person name="Ruiz-Duenas F.J."/>
            <person name="Sabat G."/>
            <person name="Salamov A."/>
            <person name="Samejima M."/>
            <person name="Schmutz J."/>
            <person name="Slot J.C."/>
            <person name="St John F."/>
            <person name="Stenlid J."/>
            <person name="Sun H."/>
            <person name="Sun S."/>
            <person name="Syed K."/>
            <person name="Tsang A."/>
            <person name="Wiebenga A."/>
            <person name="Young D."/>
            <person name="Pisabarro A."/>
            <person name="Eastwood D.C."/>
            <person name="Martin F."/>
            <person name="Cullen D."/>
            <person name="Grigoriev I.V."/>
            <person name="Hibbett D.S."/>
        </authorList>
    </citation>
    <scope>NUCLEOTIDE SEQUENCE</scope>
    <source>
        <strain evidence="5">FP-58527</strain>
    </source>
</reference>
<dbReference type="InterPro" id="IPR002347">
    <property type="entry name" value="SDR_fam"/>
</dbReference>
<gene>
    <name evidence="4" type="ORF">FOMPIDRAFT_95628</name>
</gene>
<feature type="domain" description="Ketoreductase" evidence="3">
    <location>
        <begin position="52"/>
        <end position="242"/>
    </location>
</feature>
<dbReference type="Pfam" id="PF13561">
    <property type="entry name" value="adh_short_C2"/>
    <property type="match status" value="1"/>
</dbReference>
<evidence type="ECO:0000313" key="5">
    <source>
        <dbReference type="Proteomes" id="UP000015241"/>
    </source>
</evidence>
<dbReference type="OrthoDB" id="4131217at2759"/>
<dbReference type="PRINTS" id="PR00080">
    <property type="entry name" value="SDRFAMILY"/>
</dbReference>
<proteinExistence type="inferred from homology"/>
<dbReference type="FunFam" id="3.40.50.720:FF:000084">
    <property type="entry name" value="Short-chain dehydrogenase reductase"/>
    <property type="match status" value="1"/>
</dbReference>
<accession>S8FH93</accession>
<dbReference type="STRING" id="743788.S8FH93"/>
<dbReference type="PANTHER" id="PTHR43180">
    <property type="entry name" value="3-OXOACYL-(ACYL-CARRIER-PROTEIN) REDUCTASE (AFU_ORTHOLOGUE AFUA_6G11210)"/>
    <property type="match status" value="1"/>
</dbReference>
<keyword evidence="5" id="KW-1185">Reference proteome</keyword>
<dbReference type="PRINTS" id="PR00081">
    <property type="entry name" value="GDHRDH"/>
</dbReference>
<dbReference type="InterPro" id="IPR036291">
    <property type="entry name" value="NAD(P)-bd_dom_sf"/>
</dbReference>
<dbReference type="GO" id="GO:0016491">
    <property type="term" value="F:oxidoreductase activity"/>
    <property type="evidence" value="ECO:0007669"/>
    <property type="project" value="UniProtKB-KW"/>
</dbReference>
<dbReference type="AlphaFoldDB" id="S8FH93"/>
<dbReference type="SUPFAM" id="SSF51735">
    <property type="entry name" value="NAD(P)-binding Rossmann-fold domains"/>
    <property type="match status" value="1"/>
</dbReference>
<evidence type="ECO:0000259" key="3">
    <source>
        <dbReference type="SMART" id="SM00822"/>
    </source>
</evidence>
<protein>
    <submittedName>
        <fullName evidence="4">NAD-binding protein</fullName>
    </submittedName>
</protein>
<organism evidence="4 5">
    <name type="scientific">Fomitopsis schrenkii</name>
    <name type="common">Brown rot fungus</name>
    <dbReference type="NCBI Taxonomy" id="2126942"/>
    <lineage>
        <taxon>Eukaryota</taxon>
        <taxon>Fungi</taxon>
        <taxon>Dikarya</taxon>
        <taxon>Basidiomycota</taxon>
        <taxon>Agaricomycotina</taxon>
        <taxon>Agaricomycetes</taxon>
        <taxon>Polyporales</taxon>
        <taxon>Fomitopsis</taxon>
    </lineage>
</organism>
<evidence type="ECO:0000313" key="4">
    <source>
        <dbReference type="EMBL" id="EPS97764.1"/>
    </source>
</evidence>
<dbReference type="EMBL" id="KE504173">
    <property type="protein sequence ID" value="EPS97764.1"/>
    <property type="molecule type" value="Genomic_DNA"/>
</dbReference>
<evidence type="ECO:0000256" key="2">
    <source>
        <dbReference type="ARBA" id="ARBA00023002"/>
    </source>
</evidence>
<dbReference type="InParanoid" id="S8FH93"/>
<dbReference type="InterPro" id="IPR057326">
    <property type="entry name" value="KR_dom"/>
</dbReference>
<dbReference type="HOGENOM" id="CLU_010194_1_0_1"/>
<sequence length="314" mass="32992">MSKTLYANVRAPGSADGDFARRTAARLEQIQAQLNTRPQGSRLKGKVCIVTGVGSLAGIGRATALQFAHEGAAHLYLIDFDPTNLPNLKSTIEERYPDVKVTTLAADAADDAAIAGVCKQALQEEGRLDVFFANAGIATNQHLQDTSAETFMNTFRINTLSCFLALKHGSEAMTKTNPSRGKNLSGGSIIMTASVAGLRSGAGTVDYSASKSAVNNMAQTSVYQLQKTDVRVNSVCPGLIETGMTTAVFQYARQKGAGGKIGQLNPLGRYGIADEIANVVTFLASDDASYVNGQNIAIDGGLSSSVPVVPGRWA</sequence>
<name>S8FH93_FOMSC</name>
<dbReference type="SMART" id="SM00822">
    <property type="entry name" value="PKS_KR"/>
    <property type="match status" value="1"/>
</dbReference>
<keyword evidence="2" id="KW-0560">Oxidoreductase</keyword>
<dbReference type="CDD" id="cd05233">
    <property type="entry name" value="SDR_c"/>
    <property type="match status" value="1"/>
</dbReference>
<dbReference type="Proteomes" id="UP000015241">
    <property type="component" value="Unassembled WGS sequence"/>
</dbReference>
<comment type="similarity">
    <text evidence="1">Belongs to the short-chain dehydrogenases/reductases (SDR) family.</text>
</comment>